<reference evidence="3" key="1">
    <citation type="journal article" date="2023" name="Int. J. Syst. Evol. Microbiol.">
        <title>Mesoterricola silvestris gen. nov., sp. nov., Mesoterricola sediminis sp. nov., Geothrix oryzae sp. nov., Geothrix edaphica sp. nov., Geothrix rubra sp. nov., and Geothrix limicola sp. nov., six novel members of Acidobacteriota isolated from soils.</title>
        <authorList>
            <person name="Itoh H."/>
            <person name="Sugisawa Y."/>
            <person name="Mise K."/>
            <person name="Xu Z."/>
            <person name="Kuniyasu M."/>
            <person name="Ushijima N."/>
            <person name="Kawano K."/>
            <person name="Kobayashi E."/>
            <person name="Shiratori Y."/>
            <person name="Masuda Y."/>
            <person name="Senoo K."/>
        </authorList>
    </citation>
    <scope>NUCLEOTIDE SEQUENCE [LARGE SCALE GENOMIC DNA]</scope>
    <source>
        <strain evidence="3">W79</strain>
    </source>
</reference>
<keyword evidence="1" id="KW-0472">Membrane</keyword>
<dbReference type="KEGG" id="msil:METEAL_15450"/>
<accession>A0AA48GGI0</accession>
<keyword evidence="3" id="KW-1185">Reference proteome</keyword>
<keyword evidence="1" id="KW-1133">Transmembrane helix</keyword>
<sequence>MTRLDAFLAGTSAVMQMVCLFCAVVAVCKNQPAWGAFFIGSSIMFRLDRVKP</sequence>
<evidence type="ECO:0000313" key="3">
    <source>
        <dbReference type="Proteomes" id="UP001238179"/>
    </source>
</evidence>
<organism evidence="2 3">
    <name type="scientific">Mesoterricola silvestris</name>
    <dbReference type="NCBI Taxonomy" id="2927979"/>
    <lineage>
        <taxon>Bacteria</taxon>
        <taxon>Pseudomonadati</taxon>
        <taxon>Acidobacteriota</taxon>
        <taxon>Holophagae</taxon>
        <taxon>Holophagales</taxon>
        <taxon>Holophagaceae</taxon>
        <taxon>Mesoterricola</taxon>
    </lineage>
</organism>
<proteinExistence type="predicted"/>
<keyword evidence="1" id="KW-0812">Transmembrane</keyword>
<gene>
    <name evidence="2" type="ORF">METEAL_15450</name>
</gene>
<evidence type="ECO:0000313" key="2">
    <source>
        <dbReference type="EMBL" id="BDU72371.1"/>
    </source>
</evidence>
<feature type="transmembrane region" description="Helical" evidence="1">
    <location>
        <begin position="6"/>
        <end position="28"/>
    </location>
</feature>
<dbReference type="Proteomes" id="UP001238179">
    <property type="component" value="Chromosome"/>
</dbReference>
<dbReference type="EMBL" id="AP027080">
    <property type="protein sequence ID" value="BDU72371.1"/>
    <property type="molecule type" value="Genomic_DNA"/>
</dbReference>
<name>A0AA48GGI0_9BACT</name>
<protein>
    <submittedName>
        <fullName evidence="2">Uncharacterized protein</fullName>
    </submittedName>
</protein>
<dbReference type="AlphaFoldDB" id="A0AA48GGI0"/>
<evidence type="ECO:0000256" key="1">
    <source>
        <dbReference type="SAM" id="Phobius"/>
    </source>
</evidence>